<evidence type="ECO:0000256" key="3">
    <source>
        <dbReference type="ARBA" id="ARBA00008184"/>
    </source>
</evidence>
<dbReference type="EMBL" id="JAJHZP010000001">
    <property type="protein sequence ID" value="MDC4183050.1"/>
    <property type="molecule type" value="Genomic_DNA"/>
</dbReference>
<dbReference type="PANTHER" id="PTHR11264:SF0">
    <property type="entry name" value="URACIL-DNA GLYCOSYLASE"/>
    <property type="match status" value="1"/>
</dbReference>
<dbReference type="SMART" id="SM00986">
    <property type="entry name" value="UDG"/>
    <property type="match status" value="1"/>
</dbReference>
<keyword evidence="8" id="KW-0963">Cytoplasm</keyword>
<dbReference type="InterPro" id="IPR018085">
    <property type="entry name" value="Ura-DNA_Glyclase_AS"/>
</dbReference>
<dbReference type="HAMAP" id="MF_00148">
    <property type="entry name" value="UDG"/>
    <property type="match status" value="1"/>
</dbReference>
<gene>
    <name evidence="8" type="primary">ung</name>
    <name evidence="12" type="ORF">LNO71_00120</name>
</gene>
<keyword evidence="7 8" id="KW-0234">DNA repair</keyword>
<dbReference type="RefSeq" id="WP_255045739.1">
    <property type="nucleotide sequence ID" value="NZ_CP101415.1"/>
</dbReference>
<dbReference type="InterPro" id="IPR005122">
    <property type="entry name" value="Uracil-DNA_glycosylase-like"/>
</dbReference>
<dbReference type="AlphaFoldDB" id="A0AAW6HQ30"/>
<comment type="subcellular location">
    <subcellularLocation>
        <location evidence="8">Cytoplasm</location>
    </subcellularLocation>
</comment>
<dbReference type="GO" id="GO:0004844">
    <property type="term" value="F:uracil DNA N-glycosylase activity"/>
    <property type="evidence" value="ECO:0007669"/>
    <property type="project" value="UniProtKB-UniRule"/>
</dbReference>
<evidence type="ECO:0000256" key="9">
    <source>
        <dbReference type="PROSITE-ProRule" id="PRU10072"/>
    </source>
</evidence>
<proteinExistence type="inferred from homology"/>
<name>A0AAW6HQ30_9MOLU</name>
<comment type="function">
    <text evidence="2 8 10">Excises uracil residues from the DNA which can arise as a result of misincorporation of dUMP residues by DNA polymerase or due to deamination of cytosine.</text>
</comment>
<comment type="catalytic activity">
    <reaction evidence="1 8 10">
        <text>Hydrolyzes single-stranded DNA or mismatched double-stranded DNA and polynucleotides, releasing free uracil.</text>
        <dbReference type="EC" id="3.2.2.27"/>
    </reaction>
</comment>
<dbReference type="Pfam" id="PF03167">
    <property type="entry name" value="UDG"/>
    <property type="match status" value="1"/>
</dbReference>
<sequence length="227" mass="26496">MLNQLISEIKTDWKNLITEFFDENKKIFNRLDELINTRLENNKLIPKKELIFNAFNYFDYQKTKVVIIGQDPYPSVDKANGLCFGVNTNKIPPSLRNIVKEMKNNLNLSDQDLNKFDYSLSHWAKQGVLLINTILTVKQKSALSDINLGWEELIKFLIIKLLYLKPQPVFVLWGNKASSFLKELDIKFALNSAHPSFFSQEKFFNNNHFNLVNEILKKNGIKPIDWL</sequence>
<dbReference type="SUPFAM" id="SSF52141">
    <property type="entry name" value="Uracil-DNA glycosylase-like"/>
    <property type="match status" value="1"/>
</dbReference>
<dbReference type="PANTHER" id="PTHR11264">
    <property type="entry name" value="URACIL-DNA GLYCOSYLASE"/>
    <property type="match status" value="1"/>
</dbReference>
<keyword evidence="12" id="KW-0326">Glycosidase</keyword>
<keyword evidence="6 8" id="KW-0378">Hydrolase</keyword>
<dbReference type="NCBIfam" id="NF003588">
    <property type="entry name" value="PRK05254.1-1"/>
    <property type="match status" value="1"/>
</dbReference>
<feature type="active site" description="Proton acceptor" evidence="8 9">
    <location>
        <position position="71"/>
    </location>
</feature>
<dbReference type="SMART" id="SM00987">
    <property type="entry name" value="UreE_C"/>
    <property type="match status" value="1"/>
</dbReference>
<dbReference type="NCBIfam" id="NF003592">
    <property type="entry name" value="PRK05254.1-5"/>
    <property type="match status" value="1"/>
</dbReference>
<dbReference type="InterPro" id="IPR036895">
    <property type="entry name" value="Uracil-DNA_glycosylase-like_sf"/>
</dbReference>
<keyword evidence="5 8" id="KW-0227">DNA damage</keyword>
<protein>
    <recommendedName>
        <fullName evidence="4 8">Uracil-DNA glycosylase</fullName>
        <shortName evidence="8">UDG</shortName>
        <ecNumber evidence="4 8">3.2.2.27</ecNumber>
    </recommendedName>
</protein>
<dbReference type="Proteomes" id="UP001216384">
    <property type="component" value="Unassembled WGS sequence"/>
</dbReference>
<organism evidence="12 13">
    <name type="scientific">Mycoplasma bradburyae</name>
    <dbReference type="NCBI Taxonomy" id="2963128"/>
    <lineage>
        <taxon>Bacteria</taxon>
        <taxon>Bacillati</taxon>
        <taxon>Mycoplasmatota</taxon>
        <taxon>Mollicutes</taxon>
        <taxon>Mycoplasmataceae</taxon>
        <taxon>Mycoplasma</taxon>
    </lineage>
</organism>
<feature type="domain" description="Uracil-DNA glycosylase-like" evidence="11">
    <location>
        <begin position="56"/>
        <end position="216"/>
    </location>
</feature>
<evidence type="ECO:0000256" key="10">
    <source>
        <dbReference type="RuleBase" id="RU003780"/>
    </source>
</evidence>
<evidence type="ECO:0000256" key="2">
    <source>
        <dbReference type="ARBA" id="ARBA00002631"/>
    </source>
</evidence>
<evidence type="ECO:0000259" key="11">
    <source>
        <dbReference type="SMART" id="SM00986"/>
    </source>
</evidence>
<evidence type="ECO:0000256" key="7">
    <source>
        <dbReference type="ARBA" id="ARBA00023204"/>
    </source>
</evidence>
<reference evidence="12" key="1">
    <citation type="submission" date="2021-11" db="EMBL/GenBank/DDBJ databases">
        <title>Description of Mycoplasma bradburyaesp. nov.from sea birds: a tribute to a great mycoplasmologist.</title>
        <authorList>
            <person name="Ramirez A.S."/>
            <person name="Poveda C."/>
            <person name="Suarez-Perez A."/>
            <person name="Rosales R.S."/>
            <person name="Dijkman R."/>
            <person name="Feberwee A."/>
            <person name="Spergser J."/>
            <person name="Szostak M.P."/>
            <person name="Ressel L."/>
            <person name="Calabuig P."/>
            <person name="Catania S."/>
            <person name="Gobbo F."/>
            <person name="Timofte D."/>
            <person name="Poveda J.B."/>
        </authorList>
    </citation>
    <scope>NUCLEOTIDE SEQUENCE</scope>
    <source>
        <strain evidence="12">T264</strain>
    </source>
</reference>
<evidence type="ECO:0000256" key="6">
    <source>
        <dbReference type="ARBA" id="ARBA00022801"/>
    </source>
</evidence>
<evidence type="ECO:0000313" key="12">
    <source>
        <dbReference type="EMBL" id="MDC4183050.1"/>
    </source>
</evidence>
<comment type="similarity">
    <text evidence="3 8 10">Belongs to the uracil-DNA glycosylase (UDG) superfamily. UNG family.</text>
</comment>
<evidence type="ECO:0000256" key="4">
    <source>
        <dbReference type="ARBA" id="ARBA00012030"/>
    </source>
</evidence>
<dbReference type="GO" id="GO:0005737">
    <property type="term" value="C:cytoplasm"/>
    <property type="evidence" value="ECO:0007669"/>
    <property type="project" value="UniProtKB-SubCell"/>
</dbReference>
<evidence type="ECO:0000256" key="8">
    <source>
        <dbReference type="HAMAP-Rule" id="MF_00148"/>
    </source>
</evidence>
<comment type="caution">
    <text evidence="12">The sequence shown here is derived from an EMBL/GenBank/DDBJ whole genome shotgun (WGS) entry which is preliminary data.</text>
</comment>
<dbReference type="InterPro" id="IPR002043">
    <property type="entry name" value="UDG_fam1"/>
</dbReference>
<dbReference type="Gene3D" id="3.40.470.10">
    <property type="entry name" value="Uracil-DNA glycosylase-like domain"/>
    <property type="match status" value="1"/>
</dbReference>
<dbReference type="CDD" id="cd10027">
    <property type="entry name" value="UDG-F1-like"/>
    <property type="match status" value="1"/>
</dbReference>
<accession>A0AAW6HQ30</accession>
<dbReference type="EC" id="3.2.2.27" evidence="4 8"/>
<dbReference type="PROSITE" id="PS00130">
    <property type="entry name" value="U_DNA_GLYCOSYLASE"/>
    <property type="match status" value="1"/>
</dbReference>
<dbReference type="GO" id="GO:0097510">
    <property type="term" value="P:base-excision repair, AP site formation via deaminated base removal"/>
    <property type="evidence" value="ECO:0007669"/>
    <property type="project" value="TreeGrafter"/>
</dbReference>
<evidence type="ECO:0000256" key="1">
    <source>
        <dbReference type="ARBA" id="ARBA00001400"/>
    </source>
</evidence>
<evidence type="ECO:0000313" key="13">
    <source>
        <dbReference type="Proteomes" id="UP001216384"/>
    </source>
</evidence>
<evidence type="ECO:0000256" key="5">
    <source>
        <dbReference type="ARBA" id="ARBA00022763"/>
    </source>
</evidence>
<dbReference type="NCBIfam" id="TIGR00628">
    <property type="entry name" value="ung"/>
    <property type="match status" value="1"/>
</dbReference>